<proteinExistence type="inferred from homology"/>
<dbReference type="PRINTS" id="PR00919">
    <property type="entry name" value="THERMOPTASE"/>
</dbReference>
<dbReference type="GO" id="GO:0046872">
    <property type="term" value="F:metal ion binding"/>
    <property type="evidence" value="ECO:0007669"/>
    <property type="project" value="UniProtKB-KW"/>
</dbReference>
<dbReference type="AlphaFoldDB" id="A0A455T0M0"/>
<dbReference type="PANTHER" id="PTHR34448">
    <property type="entry name" value="AMINOPEPTIDASE"/>
    <property type="match status" value="1"/>
</dbReference>
<dbReference type="EMBL" id="AP019377">
    <property type="protein sequence ID" value="BBH93366.1"/>
    <property type="molecule type" value="Genomic_DNA"/>
</dbReference>
<dbReference type="GO" id="GO:0008237">
    <property type="term" value="F:metallopeptidase activity"/>
    <property type="evidence" value="ECO:0007669"/>
    <property type="project" value="UniProtKB-KW"/>
</dbReference>
<evidence type="ECO:0000313" key="10">
    <source>
        <dbReference type="EMBL" id="BBH93366.1"/>
    </source>
</evidence>
<keyword evidence="6" id="KW-0645">Protease</keyword>
<gene>
    <name evidence="10" type="ORF">KTA_15650</name>
</gene>
<evidence type="ECO:0000256" key="9">
    <source>
        <dbReference type="ARBA" id="ARBA00023049"/>
    </source>
</evidence>
<keyword evidence="9" id="KW-0482">Metalloprotease</keyword>
<reference evidence="10" key="1">
    <citation type="submission" date="2018-12" db="EMBL/GenBank/DDBJ databases">
        <title>Novel natural products biosynthetic potential of the class Ktedonobacteria.</title>
        <authorList>
            <person name="Zheng Y."/>
            <person name="Saitou A."/>
            <person name="Wang C.M."/>
            <person name="Toyoda A."/>
            <person name="Minakuchi Y."/>
            <person name="Sekiguchi Y."/>
            <person name="Ueda K."/>
            <person name="Takano H."/>
            <person name="Sakai Y."/>
            <person name="Yokota A."/>
            <person name="Yabe S."/>
        </authorList>
    </citation>
    <scope>NUCLEOTIDE SEQUENCE</scope>
    <source>
        <strain evidence="10">A3-2</strain>
    </source>
</reference>
<dbReference type="InterPro" id="IPR000787">
    <property type="entry name" value="Peptidase_M29"/>
</dbReference>
<evidence type="ECO:0000256" key="8">
    <source>
        <dbReference type="ARBA" id="ARBA00022801"/>
    </source>
</evidence>
<keyword evidence="5 10" id="KW-0031">Aminopeptidase</keyword>
<evidence type="ECO:0000256" key="6">
    <source>
        <dbReference type="ARBA" id="ARBA00022670"/>
    </source>
</evidence>
<dbReference type="GO" id="GO:0004177">
    <property type="term" value="F:aminopeptidase activity"/>
    <property type="evidence" value="ECO:0007669"/>
    <property type="project" value="UniProtKB-KW"/>
</dbReference>
<name>A0A455T0M0_9CHLR</name>
<keyword evidence="8" id="KW-0378">Hydrolase</keyword>
<comment type="similarity">
    <text evidence="4">Belongs to the peptidase M29 family.</text>
</comment>
<dbReference type="PANTHER" id="PTHR34448:SF1">
    <property type="entry name" value="BLL6088 PROTEIN"/>
    <property type="match status" value="1"/>
</dbReference>
<evidence type="ECO:0000256" key="5">
    <source>
        <dbReference type="ARBA" id="ARBA00022438"/>
    </source>
</evidence>
<evidence type="ECO:0000256" key="1">
    <source>
        <dbReference type="ARBA" id="ARBA00001941"/>
    </source>
</evidence>
<comment type="cofactor">
    <cofactor evidence="3">
        <name>Zn(2+)</name>
        <dbReference type="ChEBI" id="CHEBI:29105"/>
    </cofactor>
</comment>
<sequence length="377" mass="42684">MPDPRVQRMARVLVHHSLELRRGDRLAILATPLAAPLIREVAREAVRAGAHVSTLLQLPGLAEILLKEASEEQLTFVSPLQRLIWEEYEALLNIESDENTCELNGIDPARLALAQQAMRELRQRLLERARPDQRREPGSVPVRWTATMFPTPAYAQDAGMSLSDFEDLLYGACFLNEEDPLTHWRALQHQQERLVAWLAEREEASVELRGPDVELTLSYKGRRFLSDDGHYNLPGGEIFTSPVETSANGWIRFRFPSNCQGMQLEDVRLRLENGVVVEAQAAQGQQHLEHMLAIDEGARRLGEFAIGNNYRVQRITKHPLFDEKFGGTIHLALGASYPETGGCNRSAIHYDLVCDMRQDSEIRVDGLLFYKNGRFVV</sequence>
<evidence type="ECO:0000256" key="2">
    <source>
        <dbReference type="ARBA" id="ARBA00001946"/>
    </source>
</evidence>
<dbReference type="InterPro" id="IPR052170">
    <property type="entry name" value="M29_Exopeptidase"/>
</dbReference>
<organism evidence="10">
    <name type="scientific">Thermogemmatispora argillosa</name>
    <dbReference type="NCBI Taxonomy" id="2045280"/>
    <lineage>
        <taxon>Bacteria</taxon>
        <taxon>Bacillati</taxon>
        <taxon>Chloroflexota</taxon>
        <taxon>Ktedonobacteria</taxon>
        <taxon>Thermogemmatisporales</taxon>
        <taxon>Thermogemmatisporaceae</taxon>
        <taxon>Thermogemmatispora</taxon>
    </lineage>
</organism>
<comment type="cofactor">
    <cofactor evidence="2">
        <name>Mg(2+)</name>
        <dbReference type="ChEBI" id="CHEBI:18420"/>
    </cofactor>
</comment>
<dbReference type="InterPro" id="IPR035097">
    <property type="entry name" value="M29_N-terminal"/>
</dbReference>
<accession>A0A455T0M0</accession>
<evidence type="ECO:0000256" key="7">
    <source>
        <dbReference type="ARBA" id="ARBA00022723"/>
    </source>
</evidence>
<comment type="cofactor">
    <cofactor evidence="1">
        <name>Co(2+)</name>
        <dbReference type="ChEBI" id="CHEBI:48828"/>
    </cofactor>
</comment>
<protein>
    <submittedName>
        <fullName evidence="10">Aminopeptidase</fullName>
    </submittedName>
</protein>
<dbReference type="Gene3D" id="3.40.1830.10">
    <property type="entry name" value="Thermophilic metalloprotease (M29)"/>
    <property type="match status" value="1"/>
</dbReference>
<keyword evidence="7" id="KW-0479">Metal-binding</keyword>
<evidence type="ECO:0000256" key="4">
    <source>
        <dbReference type="ARBA" id="ARBA00008236"/>
    </source>
</evidence>
<dbReference type="Pfam" id="PF02073">
    <property type="entry name" value="Peptidase_M29"/>
    <property type="match status" value="1"/>
</dbReference>
<evidence type="ECO:0000256" key="3">
    <source>
        <dbReference type="ARBA" id="ARBA00001947"/>
    </source>
</evidence>
<dbReference type="SUPFAM" id="SSF144052">
    <property type="entry name" value="Thermophilic metalloprotease-like"/>
    <property type="match status" value="1"/>
</dbReference>
<dbReference type="GO" id="GO:0006508">
    <property type="term" value="P:proteolysis"/>
    <property type="evidence" value="ECO:0007669"/>
    <property type="project" value="UniProtKB-KW"/>
</dbReference>